<reference evidence="2 3" key="1">
    <citation type="submission" date="2016-12" db="EMBL/GenBank/DDBJ databases">
        <authorList>
            <person name="Song W.-J."/>
            <person name="Kurnit D.M."/>
        </authorList>
    </citation>
    <scope>NUCLEOTIDE SEQUENCE [LARGE SCALE GENOMIC DNA]</scope>
    <source>
        <strain evidence="2 3">IMCC3135</strain>
    </source>
</reference>
<dbReference type="OrthoDB" id="7594941at2"/>
<evidence type="ECO:0000256" key="1">
    <source>
        <dbReference type="SAM" id="MobiDB-lite"/>
    </source>
</evidence>
<name>A0A2Z2NKY2_9GAMM</name>
<dbReference type="KEGG" id="gai:IMCC3135_09395"/>
<proteinExistence type="predicted"/>
<evidence type="ECO:0000313" key="2">
    <source>
        <dbReference type="EMBL" id="ASJ71976.1"/>
    </source>
</evidence>
<evidence type="ECO:0000313" key="3">
    <source>
        <dbReference type="Proteomes" id="UP000250079"/>
    </source>
</evidence>
<accession>A0A2Z2NKY2</accession>
<gene>
    <name evidence="2" type="ORF">IMCC3135_09395</name>
</gene>
<dbReference type="AlphaFoldDB" id="A0A2Z2NKY2"/>
<feature type="compositionally biased region" description="Gly residues" evidence="1">
    <location>
        <begin position="107"/>
        <end position="116"/>
    </location>
</feature>
<dbReference type="Proteomes" id="UP000250079">
    <property type="component" value="Chromosome"/>
</dbReference>
<protein>
    <submittedName>
        <fullName evidence="2">Uncharacterized protein</fullName>
    </submittedName>
</protein>
<organism evidence="2 3">
    <name type="scientific">Granulosicoccus antarcticus IMCC3135</name>
    <dbReference type="NCBI Taxonomy" id="1192854"/>
    <lineage>
        <taxon>Bacteria</taxon>
        <taxon>Pseudomonadati</taxon>
        <taxon>Pseudomonadota</taxon>
        <taxon>Gammaproteobacteria</taxon>
        <taxon>Chromatiales</taxon>
        <taxon>Granulosicoccaceae</taxon>
        <taxon>Granulosicoccus</taxon>
    </lineage>
</organism>
<sequence>MADAGKTLASAPVSEIIKSMAMSIADAQAALDAASRKTAVALAQETFTFKDANGDDVERSLLALGFTPTFYSFVAVDLELRLETRITESTDVGGEVTAKANTEQTGTAGGTAGETGDGSEAEPAGEPPTRTTSMGMTMSANFQRKFGVETSGHTQVTAQLVALPPPAAFMDFISGLSENGN</sequence>
<dbReference type="RefSeq" id="WP_088917344.1">
    <property type="nucleotide sequence ID" value="NZ_CP018632.1"/>
</dbReference>
<feature type="region of interest" description="Disordered" evidence="1">
    <location>
        <begin position="95"/>
        <end position="135"/>
    </location>
</feature>
<dbReference type="EMBL" id="CP018632">
    <property type="protein sequence ID" value="ASJ71976.1"/>
    <property type="molecule type" value="Genomic_DNA"/>
</dbReference>
<keyword evidence="3" id="KW-1185">Reference proteome</keyword>